<dbReference type="SUPFAM" id="SSF53448">
    <property type="entry name" value="Nucleotide-diphospho-sugar transferases"/>
    <property type="match status" value="1"/>
</dbReference>
<evidence type="ECO:0000256" key="5">
    <source>
        <dbReference type="HAMAP-Rule" id="MF_02114"/>
    </source>
</evidence>
<keyword evidence="2 5" id="KW-0548">Nucleotidyltransferase</keyword>
<dbReference type="OrthoDB" id="9151145at2"/>
<dbReference type="EC" id="2.7.7.105" evidence="5"/>
<gene>
    <name evidence="6" type="primary">cofC</name>
    <name evidence="5" type="synonym">fbiD</name>
    <name evidence="6" type="ORF">A3Q41_03554</name>
</gene>
<keyword evidence="4 5" id="KW-0342">GTP-binding</keyword>
<dbReference type="EMBL" id="CP015220">
    <property type="protein sequence ID" value="AMY24840.1"/>
    <property type="molecule type" value="Genomic_DNA"/>
</dbReference>
<feature type="binding site" evidence="5">
    <location>
        <position position="180"/>
    </location>
    <ligand>
        <name>phosphoenolpyruvate</name>
        <dbReference type="ChEBI" id="CHEBI:58702"/>
    </ligand>
</feature>
<dbReference type="AlphaFoldDB" id="A0A143QPA4"/>
<evidence type="ECO:0000256" key="1">
    <source>
        <dbReference type="ARBA" id="ARBA00022679"/>
    </source>
</evidence>
<dbReference type="PATRIC" id="fig|1653479.3.peg.3602"/>
<comment type="catalytic activity">
    <reaction evidence="5">
        <text>phosphoenolpyruvate + GTP + H(+) = enolpyruvoyl-2-diphospho-5'-guanosine + diphosphate</text>
        <dbReference type="Rhea" id="RHEA:30519"/>
        <dbReference type="ChEBI" id="CHEBI:15378"/>
        <dbReference type="ChEBI" id="CHEBI:33019"/>
        <dbReference type="ChEBI" id="CHEBI:37565"/>
        <dbReference type="ChEBI" id="CHEBI:58702"/>
        <dbReference type="ChEBI" id="CHEBI:143701"/>
        <dbReference type="EC" id="2.7.7.105"/>
    </reaction>
</comment>
<dbReference type="PANTHER" id="PTHR40392:SF1">
    <property type="entry name" value="2-PHOSPHO-L-LACTATE GUANYLYLTRANSFERASE"/>
    <property type="match status" value="1"/>
</dbReference>
<dbReference type="Gene3D" id="3.90.550.10">
    <property type="entry name" value="Spore Coat Polysaccharide Biosynthesis Protein SpsA, Chain A"/>
    <property type="match status" value="1"/>
</dbReference>
<feature type="binding site" evidence="5">
    <location>
        <position position="200"/>
    </location>
    <ligand>
        <name>phosphoenolpyruvate</name>
        <dbReference type="ChEBI" id="CHEBI:58702"/>
    </ligand>
</feature>
<proteinExistence type="inferred from homology"/>
<comment type="function">
    <text evidence="5">Guanylyltransferase that catalyzes the activation of phosphoenolpyruvate (PEP) as enolpyruvoyl-2-diphospho-5'-guanosine, via the condensation of PEP with GTP. It is involved in the biosynthesis of coenzyme F420, a hydride carrier cofactor.</text>
</comment>
<dbReference type="NCBIfam" id="TIGR03552">
    <property type="entry name" value="F420_cofC"/>
    <property type="match status" value="1"/>
</dbReference>
<keyword evidence="1 5" id="KW-0808">Transferase</keyword>
<dbReference type="RefSeq" id="WP_080735626.1">
    <property type="nucleotide sequence ID" value="NZ_CP015220.1"/>
</dbReference>
<dbReference type="HAMAP" id="MF_02114">
    <property type="entry name" value="CofC"/>
    <property type="match status" value="1"/>
</dbReference>
<evidence type="ECO:0000256" key="4">
    <source>
        <dbReference type="ARBA" id="ARBA00023134"/>
    </source>
</evidence>
<keyword evidence="7" id="KW-1185">Reference proteome</keyword>
<dbReference type="PANTHER" id="PTHR40392">
    <property type="entry name" value="2-PHOSPHO-L-LACTATE GUANYLYLTRANSFERASE"/>
    <property type="match status" value="1"/>
</dbReference>
<dbReference type="GO" id="GO:0052645">
    <property type="term" value="P:F420-0 metabolic process"/>
    <property type="evidence" value="ECO:0007669"/>
    <property type="project" value="UniProtKB-UniRule"/>
</dbReference>
<evidence type="ECO:0000256" key="3">
    <source>
        <dbReference type="ARBA" id="ARBA00022741"/>
    </source>
</evidence>
<feature type="binding site" evidence="5">
    <location>
        <position position="197"/>
    </location>
    <ligand>
        <name>phosphoenolpyruvate</name>
        <dbReference type="ChEBI" id="CHEBI:58702"/>
    </ligand>
</feature>
<accession>A0A143QPA4</accession>
<dbReference type="Proteomes" id="UP000076038">
    <property type="component" value="Chromosome"/>
</dbReference>
<evidence type="ECO:0000313" key="6">
    <source>
        <dbReference type="EMBL" id="AMY24840.1"/>
    </source>
</evidence>
<evidence type="ECO:0000313" key="7">
    <source>
        <dbReference type="Proteomes" id="UP000076038"/>
    </source>
</evidence>
<dbReference type="InterPro" id="IPR002835">
    <property type="entry name" value="CofC"/>
</dbReference>
<dbReference type="GO" id="GO:0043814">
    <property type="term" value="F:phospholactate guanylyltransferase activity"/>
    <property type="evidence" value="ECO:0007669"/>
    <property type="project" value="InterPro"/>
</dbReference>
<reference evidence="7" key="2">
    <citation type="submission" date="2016-04" db="EMBL/GenBank/DDBJ databases">
        <title>Complete Genome and Plasmid Sequences for Rhodococcus fascians D188 and Draft Sequences for Rhodococcus spp. Isolates PBTS 1 and PBTS 2.</title>
        <authorList>
            <person name="Stamer R."/>
            <person name="Vereecke D."/>
            <person name="Zhang Y."/>
            <person name="Schilkey F."/>
            <person name="Devitt N."/>
            <person name="Randall J."/>
        </authorList>
    </citation>
    <scope>NUCLEOTIDE SEQUENCE [LARGE SCALE GENOMIC DNA]</scope>
    <source>
        <strain evidence="7">PBTS2</strain>
    </source>
</reference>
<comment type="similarity">
    <text evidence="5">Belongs to the CofC family.</text>
</comment>
<organism evidence="6 7">
    <name type="scientific">Rhodococcoides fascians</name>
    <name type="common">Rhodococcus fascians</name>
    <dbReference type="NCBI Taxonomy" id="1828"/>
    <lineage>
        <taxon>Bacteria</taxon>
        <taxon>Bacillati</taxon>
        <taxon>Actinomycetota</taxon>
        <taxon>Actinomycetes</taxon>
        <taxon>Mycobacteriales</taxon>
        <taxon>Nocardiaceae</taxon>
        <taxon>Rhodococcoides</taxon>
    </lineage>
</organism>
<protein>
    <recommendedName>
        <fullName evidence="5">Phosphoenolpyruvate guanylyltransferase</fullName>
        <shortName evidence="5">PEP guanylyltransferase</shortName>
        <ecNumber evidence="5">2.7.7.105</ecNumber>
    </recommendedName>
</protein>
<dbReference type="KEGG" id="rhs:A3Q41_03554"/>
<sequence>MGAIRSSEDDREGRPSDALRRAVGVVIAVKDLTAAKSRLASEFSGADRTRLVLAMFVDTVTAAGSVSVVDSVTVVTPDPVVADTARQIGARVLDEPSTSGARDPEARLNAAFSAAAAALRVDHAPRDRHGNPGAAPADRVDIVALQADLPALRPAELAQAYATAVSGGRSVVVDHHGTGTAALILKNSADELAPLFGSDSARRHTLSGARPLDGTWPGLRLDVDTVDDVRRAHRLGVGPETTAVLRSLGWSDEESATTA</sequence>
<keyword evidence="3 5" id="KW-0547">Nucleotide-binding</keyword>
<name>A0A143QPA4_RHOFA</name>
<evidence type="ECO:0000256" key="2">
    <source>
        <dbReference type="ARBA" id="ARBA00022695"/>
    </source>
</evidence>
<dbReference type="UniPathway" id="UPA00071"/>
<dbReference type="InterPro" id="IPR029044">
    <property type="entry name" value="Nucleotide-diphossugar_trans"/>
</dbReference>
<dbReference type="Pfam" id="PF01983">
    <property type="entry name" value="CofC"/>
    <property type="match status" value="1"/>
</dbReference>
<dbReference type="GO" id="GO:0005525">
    <property type="term" value="F:GTP binding"/>
    <property type="evidence" value="ECO:0007669"/>
    <property type="project" value="UniProtKB-KW"/>
</dbReference>
<comment type="pathway">
    <text evidence="5">Cofactor biosynthesis; coenzyme F420 biosynthesis.</text>
</comment>
<reference evidence="6 7" key="1">
    <citation type="journal article" date="2016" name="Genome Announc.">
        <title>Complete Genome and Plasmid Sequences for Rhodococcus fascians D188 and Draft Sequences for Rhodococcus Isolates PBTS 1 and PBTS 2.</title>
        <authorList>
            <person name="Stamler R.A."/>
            <person name="Vereecke D."/>
            <person name="Zhang Y."/>
            <person name="Schilkey F."/>
            <person name="Devitt N."/>
            <person name="Randall J.J."/>
        </authorList>
    </citation>
    <scope>NUCLEOTIDE SEQUENCE [LARGE SCALE GENOMIC DNA]</scope>
    <source>
        <strain evidence="6 7">PBTS2</strain>
    </source>
</reference>